<comment type="caution">
    <text evidence="2">The sequence shown here is derived from an EMBL/GenBank/DDBJ whole genome shotgun (WGS) entry which is preliminary data.</text>
</comment>
<name>A0A316TUM9_9BACT</name>
<feature type="transmembrane region" description="Helical" evidence="1">
    <location>
        <begin position="6"/>
        <end position="28"/>
    </location>
</feature>
<keyword evidence="1" id="KW-1133">Transmembrane helix</keyword>
<gene>
    <name evidence="2" type="ORF">DDZ15_00505</name>
</gene>
<organism evidence="2 3">
    <name type="scientific">Rhodohalobacter mucosus</name>
    <dbReference type="NCBI Taxonomy" id="2079485"/>
    <lineage>
        <taxon>Bacteria</taxon>
        <taxon>Pseudomonadati</taxon>
        <taxon>Balneolota</taxon>
        <taxon>Balneolia</taxon>
        <taxon>Balneolales</taxon>
        <taxon>Balneolaceae</taxon>
        <taxon>Rhodohalobacter</taxon>
    </lineage>
</organism>
<reference evidence="2 3" key="1">
    <citation type="submission" date="2018-05" db="EMBL/GenBank/DDBJ databases">
        <title>Rhodohalobacter halophilus gen. nov., sp. nov., a moderately halophilic member of the family Balneolaceae.</title>
        <authorList>
            <person name="Liu Z.-W."/>
        </authorList>
    </citation>
    <scope>NUCLEOTIDE SEQUENCE [LARGE SCALE GENOMIC DNA]</scope>
    <source>
        <strain evidence="2 3">8A47</strain>
    </source>
</reference>
<sequence>MNLTTDTYSIFVLLLALFTLGATFLAAYSFANTVRLRNVRLSWKSGKLYGYPLFSTLFMLSAATVGGWVLYHDMSSYYAIMGSYSWMGLCWFVSSYFSSKAYITDHGIVKNINDPSQTIAWHQVDDYVEKPAEKGIDYVFIYHERQRETLKQTRLIRLELFVPDKKSAKFDKLVTLKIGKTMTSVSDTSFDIKAFD</sequence>
<feature type="transmembrane region" description="Helical" evidence="1">
    <location>
        <begin position="77"/>
        <end position="97"/>
    </location>
</feature>
<evidence type="ECO:0000313" key="3">
    <source>
        <dbReference type="Proteomes" id="UP000245533"/>
    </source>
</evidence>
<evidence type="ECO:0000256" key="1">
    <source>
        <dbReference type="SAM" id="Phobius"/>
    </source>
</evidence>
<proteinExistence type="predicted"/>
<feature type="transmembrane region" description="Helical" evidence="1">
    <location>
        <begin position="48"/>
        <end position="71"/>
    </location>
</feature>
<dbReference type="AlphaFoldDB" id="A0A316TUM9"/>
<dbReference type="EMBL" id="QGGB01000001">
    <property type="protein sequence ID" value="PWN08150.1"/>
    <property type="molecule type" value="Genomic_DNA"/>
</dbReference>
<keyword evidence="1" id="KW-0472">Membrane</keyword>
<evidence type="ECO:0000313" key="2">
    <source>
        <dbReference type="EMBL" id="PWN08150.1"/>
    </source>
</evidence>
<protein>
    <recommendedName>
        <fullName evidence="4">DUF5673 domain-containing protein</fullName>
    </recommendedName>
</protein>
<dbReference type="Proteomes" id="UP000245533">
    <property type="component" value="Unassembled WGS sequence"/>
</dbReference>
<keyword evidence="1" id="KW-0812">Transmembrane</keyword>
<accession>A0A316TUM9</accession>
<dbReference type="OrthoDB" id="1524210at2"/>
<evidence type="ECO:0008006" key="4">
    <source>
        <dbReference type="Google" id="ProtNLM"/>
    </source>
</evidence>
<dbReference type="RefSeq" id="WP_109643775.1">
    <property type="nucleotide sequence ID" value="NZ_QGGB01000001.1"/>
</dbReference>
<keyword evidence="3" id="KW-1185">Reference proteome</keyword>